<organism evidence="3 4">
    <name type="scientific">Pedobacter helvus</name>
    <dbReference type="NCBI Taxonomy" id="2563444"/>
    <lineage>
        <taxon>Bacteria</taxon>
        <taxon>Pseudomonadati</taxon>
        <taxon>Bacteroidota</taxon>
        <taxon>Sphingobacteriia</taxon>
        <taxon>Sphingobacteriales</taxon>
        <taxon>Sphingobacteriaceae</taxon>
        <taxon>Pedobacter</taxon>
    </lineage>
</organism>
<feature type="domain" description="Beta-lactamase-related" evidence="2">
    <location>
        <begin position="43"/>
        <end position="189"/>
    </location>
</feature>
<dbReference type="SUPFAM" id="SSF56601">
    <property type="entry name" value="beta-lactamase/transpeptidase-like"/>
    <property type="match status" value="1"/>
</dbReference>
<proteinExistence type="predicted"/>
<dbReference type="PANTHER" id="PTHR46825">
    <property type="entry name" value="D-ALANYL-D-ALANINE-CARBOXYPEPTIDASE/ENDOPEPTIDASE AMPH"/>
    <property type="match status" value="1"/>
</dbReference>
<evidence type="ECO:0000259" key="2">
    <source>
        <dbReference type="Pfam" id="PF00144"/>
    </source>
</evidence>
<gene>
    <name evidence="3" type="ORF">E5L68_009260</name>
</gene>
<comment type="caution">
    <text evidence="3">The sequence shown here is derived from an EMBL/GenBank/DDBJ whole genome shotgun (WGS) entry which is preliminary data.</text>
</comment>
<sequence>MKLIKQLASMLLISFGVNSSVFSQDLARKIDSAIFSVFTDTTGPGGSFLVARNGKVIYDRAIGKANLELDVAMTNQNIFQIGSMTKQFTAIAILMLQEQGRLDVSHPISNYIPDYPAGDSITLHHLLTHTSGIRDFTKMKSLNDIAQKEMSPKMLVDFFKNEPTEFKPGERFEYNNSGYALLGYIIEKV</sequence>
<reference evidence="3 4" key="1">
    <citation type="submission" date="2024-12" db="EMBL/GenBank/DDBJ databases">
        <authorList>
            <person name="Hu S."/>
        </authorList>
    </citation>
    <scope>NUCLEOTIDE SEQUENCE [LARGE SCALE GENOMIC DNA]</scope>
    <source>
        <strain evidence="3 4">P-25</strain>
    </source>
</reference>
<dbReference type="PANTHER" id="PTHR46825:SF9">
    <property type="entry name" value="BETA-LACTAMASE-RELATED DOMAIN-CONTAINING PROTEIN"/>
    <property type="match status" value="1"/>
</dbReference>
<evidence type="ECO:0000256" key="1">
    <source>
        <dbReference type="SAM" id="SignalP"/>
    </source>
</evidence>
<dbReference type="EC" id="3.-.-.-" evidence="3"/>
<dbReference type="RefSeq" id="WP_171046904.1">
    <property type="nucleotide sequence ID" value="NZ_SRMP02000012.1"/>
</dbReference>
<keyword evidence="1" id="KW-0732">Signal</keyword>
<keyword evidence="3" id="KW-0378">Hydrolase</keyword>
<evidence type="ECO:0000313" key="4">
    <source>
        <dbReference type="Proteomes" id="UP001517367"/>
    </source>
</evidence>
<dbReference type="Gene3D" id="3.40.710.10">
    <property type="entry name" value="DD-peptidase/beta-lactamase superfamily"/>
    <property type="match status" value="1"/>
</dbReference>
<protein>
    <submittedName>
        <fullName evidence="3">Serine hydrolase domain-containing protein</fullName>
        <ecNumber evidence="3">3.-.-.-</ecNumber>
    </submittedName>
</protein>
<dbReference type="GO" id="GO:0016787">
    <property type="term" value="F:hydrolase activity"/>
    <property type="evidence" value="ECO:0007669"/>
    <property type="project" value="UniProtKB-KW"/>
</dbReference>
<dbReference type="Pfam" id="PF00144">
    <property type="entry name" value="Beta-lactamase"/>
    <property type="match status" value="1"/>
</dbReference>
<dbReference type="InterPro" id="IPR001466">
    <property type="entry name" value="Beta-lactam-related"/>
</dbReference>
<name>A0ABW9JIM9_9SPHI</name>
<dbReference type="EMBL" id="SRMP02000012">
    <property type="protein sequence ID" value="MFN0291583.1"/>
    <property type="molecule type" value="Genomic_DNA"/>
</dbReference>
<keyword evidence="4" id="KW-1185">Reference proteome</keyword>
<dbReference type="InterPro" id="IPR050491">
    <property type="entry name" value="AmpC-like"/>
</dbReference>
<evidence type="ECO:0000313" key="3">
    <source>
        <dbReference type="EMBL" id="MFN0291583.1"/>
    </source>
</evidence>
<feature type="chain" id="PRO_5046088959" evidence="1">
    <location>
        <begin position="24"/>
        <end position="189"/>
    </location>
</feature>
<dbReference type="InterPro" id="IPR012338">
    <property type="entry name" value="Beta-lactam/transpept-like"/>
</dbReference>
<dbReference type="Proteomes" id="UP001517367">
    <property type="component" value="Unassembled WGS sequence"/>
</dbReference>
<feature type="signal peptide" evidence="1">
    <location>
        <begin position="1"/>
        <end position="23"/>
    </location>
</feature>
<accession>A0ABW9JIM9</accession>